<dbReference type="EMBL" id="CBTN010000008">
    <property type="protein sequence ID" value="CDH51174.1"/>
    <property type="molecule type" value="Genomic_DNA"/>
</dbReference>
<reference evidence="3" key="1">
    <citation type="submission" date="2013-08" db="EMBL/GenBank/DDBJ databases">
        <title>Gene expansion shapes genome architecture in the human pathogen Lichtheimia corymbifera: an evolutionary genomics analysis in the ancient terrestrial Mucorales (Mucoromycotina).</title>
        <authorList>
            <person name="Schwartze V.U."/>
            <person name="Winter S."/>
            <person name="Shelest E."/>
            <person name="Marcet-Houben M."/>
            <person name="Horn F."/>
            <person name="Wehner S."/>
            <person name="Hoffmann K."/>
            <person name="Riege K."/>
            <person name="Sammeth M."/>
            <person name="Nowrousian M."/>
            <person name="Valiante V."/>
            <person name="Linde J."/>
            <person name="Jacobsen I.D."/>
            <person name="Marz M."/>
            <person name="Brakhage A.A."/>
            <person name="Gabaldon T."/>
            <person name="Bocker S."/>
            <person name="Voigt K."/>
        </authorList>
    </citation>
    <scope>NUCLEOTIDE SEQUENCE [LARGE SCALE GENOMIC DNA]</scope>
    <source>
        <strain evidence="3">FSU 9682</strain>
    </source>
</reference>
<organism evidence="3 4">
    <name type="scientific">Lichtheimia corymbifera JMRC:FSU:9682</name>
    <dbReference type="NCBI Taxonomy" id="1263082"/>
    <lineage>
        <taxon>Eukaryota</taxon>
        <taxon>Fungi</taxon>
        <taxon>Fungi incertae sedis</taxon>
        <taxon>Mucoromycota</taxon>
        <taxon>Mucoromycotina</taxon>
        <taxon>Mucoromycetes</taxon>
        <taxon>Mucorales</taxon>
        <taxon>Lichtheimiaceae</taxon>
        <taxon>Lichtheimia</taxon>
    </lineage>
</organism>
<dbReference type="VEuPathDB" id="FungiDB:LCOR_02820.1"/>
<dbReference type="InterPro" id="IPR051604">
    <property type="entry name" value="Ergot_Alk_Oxidoreductase"/>
</dbReference>
<dbReference type="InterPro" id="IPR036291">
    <property type="entry name" value="NAD(P)-bd_dom_sf"/>
</dbReference>
<dbReference type="PANTHER" id="PTHR43162:SF1">
    <property type="entry name" value="PRESTALK A DIFFERENTIATION PROTEIN A"/>
    <property type="match status" value="1"/>
</dbReference>
<dbReference type="SUPFAM" id="SSF51735">
    <property type="entry name" value="NAD(P)-binding Rossmann-fold domains"/>
    <property type="match status" value="1"/>
</dbReference>
<accession>A0A068RMG4</accession>
<comment type="caution">
    <text evidence="3">The sequence shown here is derived from an EMBL/GenBank/DDBJ whole genome shotgun (WGS) entry which is preliminary data.</text>
</comment>
<feature type="compositionally biased region" description="Basic residues" evidence="1">
    <location>
        <begin position="1"/>
        <end position="11"/>
    </location>
</feature>
<dbReference type="Proteomes" id="UP000027586">
    <property type="component" value="Unassembled WGS sequence"/>
</dbReference>
<dbReference type="OrthoDB" id="10254221at2759"/>
<name>A0A068RMG4_9FUNG</name>
<dbReference type="Pfam" id="PF05368">
    <property type="entry name" value="NmrA"/>
    <property type="match status" value="1"/>
</dbReference>
<dbReference type="Gene3D" id="3.40.50.720">
    <property type="entry name" value="NAD(P)-binding Rossmann-like Domain"/>
    <property type="match status" value="1"/>
</dbReference>
<dbReference type="STRING" id="1263082.A0A068RMG4"/>
<dbReference type="InterPro" id="IPR008030">
    <property type="entry name" value="NmrA-like"/>
</dbReference>
<dbReference type="PANTHER" id="PTHR43162">
    <property type="match status" value="1"/>
</dbReference>
<keyword evidence="4" id="KW-1185">Reference proteome</keyword>
<feature type="region of interest" description="Disordered" evidence="1">
    <location>
        <begin position="1"/>
        <end position="22"/>
    </location>
</feature>
<sequence length="324" mass="36704">MLRHIHNKHKYPTPAYQEPETGLNSKMSENKERIFLVGGTGNVGRPLVRELLEQGVPVTLYARTPYRAKMLFNDISNPPLTIVQGDYQELTTFEQAIKGHQRLFLLVDDLAHMSSIVDGIAYRAYAAGVKQIVHVSSAIAAERWRSTSVAVQHHLAEDAIFQLVQKQHQDKYYVTLRPQRFMSNLKNDIPSIVKQGVIIDTVPKDQKQGWTSPNDLARVAAQILQDPIHKHANAVYDTVGDSLTPEERADVCSSILQRPVTYKQTTPEDKYKTLSQYAPHVIAYELATFQGFEKENVSPGLSILLGRAPERLVAWQQYNKFLFQ</sequence>
<feature type="domain" description="NmrA-like" evidence="2">
    <location>
        <begin position="31"/>
        <end position="310"/>
    </location>
</feature>
<evidence type="ECO:0000259" key="2">
    <source>
        <dbReference type="Pfam" id="PF05368"/>
    </source>
</evidence>
<proteinExistence type="predicted"/>
<dbReference type="AlphaFoldDB" id="A0A068RMG4"/>
<evidence type="ECO:0000256" key="1">
    <source>
        <dbReference type="SAM" id="MobiDB-lite"/>
    </source>
</evidence>
<evidence type="ECO:0000313" key="3">
    <source>
        <dbReference type="EMBL" id="CDH51174.1"/>
    </source>
</evidence>
<gene>
    <name evidence="3" type="ORF">LCOR_02820.1</name>
</gene>
<protein>
    <recommendedName>
        <fullName evidence="2">NmrA-like domain-containing protein</fullName>
    </recommendedName>
</protein>
<dbReference type="Gene3D" id="3.90.25.10">
    <property type="entry name" value="UDP-galactose 4-epimerase, domain 1"/>
    <property type="match status" value="1"/>
</dbReference>
<evidence type="ECO:0000313" key="4">
    <source>
        <dbReference type="Proteomes" id="UP000027586"/>
    </source>
</evidence>